<sequence>MSDHTDQITVNPRDMVQDRPIVDERKALRRSCRALLAAHIKDSTGLTIEPENVRLVTKKSDGYSWMLHSSEDGYLFSKNLSEHSLSAYRALSSGVGERFYAVPFIDPTDMQLLLEEPQSSGPSSSPESSDDYVESGVPECKQQTVWQLSQQLQQEKVENERLQGALVLANNQCERLARRAERATLNDSLVFQLLASLNEIASIAERSRRECFDAMQFEDSYSPY</sequence>
<dbReference type="AlphaFoldDB" id="A0A9P9DB33"/>
<keyword evidence="5" id="KW-1185">Reference proteome</keyword>
<proteinExistence type="predicted"/>
<dbReference type="Proteomes" id="UP000738349">
    <property type="component" value="Unassembled WGS sequence"/>
</dbReference>
<feature type="compositionally biased region" description="Low complexity" evidence="2">
    <location>
        <begin position="115"/>
        <end position="127"/>
    </location>
</feature>
<dbReference type="EMBL" id="JAGMUV010000030">
    <property type="protein sequence ID" value="KAH7115694.1"/>
    <property type="molecule type" value="Genomic_DNA"/>
</dbReference>
<gene>
    <name evidence="4" type="ORF">EDB81DRAFT_948824</name>
    <name evidence="3" type="ORF">EDB81DRAFT_953117</name>
</gene>
<evidence type="ECO:0000256" key="2">
    <source>
        <dbReference type="SAM" id="MobiDB-lite"/>
    </source>
</evidence>
<evidence type="ECO:0000256" key="1">
    <source>
        <dbReference type="SAM" id="Coils"/>
    </source>
</evidence>
<feature type="coiled-coil region" evidence="1">
    <location>
        <begin position="145"/>
        <end position="186"/>
    </location>
</feature>
<evidence type="ECO:0000313" key="3">
    <source>
        <dbReference type="EMBL" id="KAH7115694.1"/>
    </source>
</evidence>
<feature type="region of interest" description="Disordered" evidence="2">
    <location>
        <begin position="115"/>
        <end position="134"/>
    </location>
</feature>
<dbReference type="OrthoDB" id="5017668at2759"/>
<dbReference type="EMBL" id="JAGMUV010000012">
    <property type="protein sequence ID" value="KAH7137562.1"/>
    <property type="molecule type" value="Genomic_DNA"/>
</dbReference>
<evidence type="ECO:0000313" key="5">
    <source>
        <dbReference type="Proteomes" id="UP000738349"/>
    </source>
</evidence>
<organism evidence="3 5">
    <name type="scientific">Dactylonectria macrodidyma</name>
    <dbReference type="NCBI Taxonomy" id="307937"/>
    <lineage>
        <taxon>Eukaryota</taxon>
        <taxon>Fungi</taxon>
        <taxon>Dikarya</taxon>
        <taxon>Ascomycota</taxon>
        <taxon>Pezizomycotina</taxon>
        <taxon>Sordariomycetes</taxon>
        <taxon>Hypocreomycetidae</taxon>
        <taxon>Hypocreales</taxon>
        <taxon>Nectriaceae</taxon>
        <taxon>Dactylonectria</taxon>
    </lineage>
</organism>
<accession>A0A9P9DB33</accession>
<reference evidence="3" key="1">
    <citation type="journal article" date="2021" name="Nat. Commun.">
        <title>Genetic determinants of endophytism in the Arabidopsis root mycobiome.</title>
        <authorList>
            <person name="Mesny F."/>
            <person name="Miyauchi S."/>
            <person name="Thiergart T."/>
            <person name="Pickel B."/>
            <person name="Atanasova L."/>
            <person name="Karlsson M."/>
            <person name="Huettel B."/>
            <person name="Barry K.W."/>
            <person name="Haridas S."/>
            <person name="Chen C."/>
            <person name="Bauer D."/>
            <person name="Andreopoulos W."/>
            <person name="Pangilinan J."/>
            <person name="LaButti K."/>
            <person name="Riley R."/>
            <person name="Lipzen A."/>
            <person name="Clum A."/>
            <person name="Drula E."/>
            <person name="Henrissat B."/>
            <person name="Kohler A."/>
            <person name="Grigoriev I.V."/>
            <person name="Martin F.M."/>
            <person name="Hacquard S."/>
        </authorList>
    </citation>
    <scope>NUCLEOTIDE SEQUENCE</scope>
    <source>
        <strain evidence="3">MPI-CAGE-AT-0147</strain>
    </source>
</reference>
<name>A0A9P9DB33_9HYPO</name>
<comment type="caution">
    <text evidence="3">The sequence shown here is derived from an EMBL/GenBank/DDBJ whole genome shotgun (WGS) entry which is preliminary data.</text>
</comment>
<protein>
    <submittedName>
        <fullName evidence="3">Uncharacterized protein</fullName>
    </submittedName>
</protein>
<evidence type="ECO:0000313" key="4">
    <source>
        <dbReference type="EMBL" id="KAH7137562.1"/>
    </source>
</evidence>
<keyword evidence="1" id="KW-0175">Coiled coil</keyword>